<evidence type="ECO:0000259" key="8">
    <source>
        <dbReference type="SMART" id="SM00849"/>
    </source>
</evidence>
<dbReference type="PIRSF" id="PIRSF005457">
    <property type="entry name" value="Glx"/>
    <property type="match status" value="1"/>
</dbReference>
<feature type="binding site" evidence="7">
    <location>
        <position position="65"/>
    </location>
    <ligand>
        <name>Zn(2+)</name>
        <dbReference type="ChEBI" id="CHEBI:29105"/>
        <label>1</label>
    </ligand>
</feature>
<dbReference type="InterPro" id="IPR032282">
    <property type="entry name" value="HAGH_C"/>
</dbReference>
<dbReference type="GO" id="GO:0004416">
    <property type="term" value="F:hydroxyacylglutathione hydrolase activity"/>
    <property type="evidence" value="ECO:0007669"/>
    <property type="project" value="UniProtKB-UniRule"/>
</dbReference>
<evidence type="ECO:0000256" key="6">
    <source>
        <dbReference type="ARBA" id="ARBA00022833"/>
    </source>
</evidence>
<dbReference type="KEGG" id="ttc:FOKN1_0854"/>
<feature type="binding site" evidence="7">
    <location>
        <position position="122"/>
    </location>
    <ligand>
        <name>Zn(2+)</name>
        <dbReference type="ChEBI" id="CHEBI:29105"/>
        <label>1</label>
    </ligand>
</feature>
<proteinExistence type="inferred from homology"/>
<keyword evidence="10" id="KW-1185">Reference proteome</keyword>
<feature type="domain" description="Metallo-beta-lactamase" evidence="8">
    <location>
        <begin position="20"/>
        <end position="177"/>
    </location>
</feature>
<comment type="pathway">
    <text evidence="2 7">Secondary metabolite metabolism; methylglyoxal degradation; (R)-lactate from methylglyoxal: step 2/2.</text>
</comment>
<evidence type="ECO:0000313" key="9">
    <source>
        <dbReference type="EMBL" id="BAZ93256.1"/>
    </source>
</evidence>
<feature type="binding site" evidence="7">
    <location>
        <position position="68"/>
    </location>
    <ligand>
        <name>Zn(2+)</name>
        <dbReference type="ChEBI" id="CHEBI:29105"/>
        <label>2</label>
    </ligand>
</feature>
<dbReference type="Proteomes" id="UP000218765">
    <property type="component" value="Chromosome"/>
</dbReference>
<name>A0A1Z4VNP4_9GAMM</name>
<sequence length="267" mass="29960">MPSTLILNMLTITPVPAFSDNYIWFIRQAGQRQVAIVDPGDAAPVLAALQREKLEPAALLITHHHGDHVGGIRHLLEHYPGLPVYGPAGERIPQITQRLSDGDRVRVEALDTEFEVFDVPGHTAGHIAYYTDHALFCGDTLFTCGCGRVFDGSVEQLHASLQRLRRLPPETRIYCAHEYTLENIGFAKWVEPDNAELLARERAALHEREADRPTVPAELALELATNPFLRTDDAGVISMAERHAGRPMRDAQDTFITLRRWKDVEYD</sequence>
<dbReference type="GO" id="GO:0046872">
    <property type="term" value="F:metal ion binding"/>
    <property type="evidence" value="ECO:0007669"/>
    <property type="project" value="UniProtKB-KW"/>
</dbReference>
<dbReference type="InterPro" id="IPR036866">
    <property type="entry name" value="RibonucZ/Hydroxyglut_hydro"/>
</dbReference>
<dbReference type="InterPro" id="IPR017782">
    <property type="entry name" value="Hydroxyacylglutathione_Hdrlase"/>
</dbReference>
<dbReference type="Gene3D" id="3.60.15.10">
    <property type="entry name" value="Ribonuclease Z/Hydroxyacylglutathione hydrolase-like"/>
    <property type="match status" value="1"/>
</dbReference>
<evidence type="ECO:0000256" key="2">
    <source>
        <dbReference type="ARBA" id="ARBA00004963"/>
    </source>
</evidence>
<dbReference type="AlphaFoldDB" id="A0A1Z4VNP4"/>
<evidence type="ECO:0000313" key="10">
    <source>
        <dbReference type="Proteomes" id="UP000218765"/>
    </source>
</evidence>
<feature type="binding site" evidence="7">
    <location>
        <position position="67"/>
    </location>
    <ligand>
        <name>Zn(2+)</name>
        <dbReference type="ChEBI" id="CHEBI:29105"/>
        <label>2</label>
    </ligand>
</feature>
<dbReference type="CDD" id="cd07723">
    <property type="entry name" value="hydroxyacylglutathione_hydrolase_MBL-fold"/>
    <property type="match status" value="1"/>
</dbReference>
<dbReference type="HAMAP" id="MF_01374">
    <property type="entry name" value="Glyoxalase_2"/>
    <property type="match status" value="1"/>
</dbReference>
<comment type="cofactor">
    <cofactor evidence="7">
        <name>Zn(2+)</name>
        <dbReference type="ChEBI" id="CHEBI:29105"/>
    </cofactor>
    <text evidence="7">Binds 2 Zn(2+) ions per subunit.</text>
</comment>
<dbReference type="UniPathway" id="UPA00619">
    <property type="reaction ID" value="UER00676"/>
</dbReference>
<feature type="binding site" evidence="7">
    <location>
        <position position="139"/>
    </location>
    <ligand>
        <name>Zn(2+)</name>
        <dbReference type="ChEBI" id="CHEBI:29105"/>
        <label>2</label>
    </ligand>
</feature>
<comment type="catalytic activity">
    <reaction evidence="1 7">
        <text>an S-(2-hydroxyacyl)glutathione + H2O = a 2-hydroxy carboxylate + glutathione + H(+)</text>
        <dbReference type="Rhea" id="RHEA:21864"/>
        <dbReference type="ChEBI" id="CHEBI:15377"/>
        <dbReference type="ChEBI" id="CHEBI:15378"/>
        <dbReference type="ChEBI" id="CHEBI:57925"/>
        <dbReference type="ChEBI" id="CHEBI:58896"/>
        <dbReference type="ChEBI" id="CHEBI:71261"/>
        <dbReference type="EC" id="3.1.2.6"/>
    </reaction>
</comment>
<dbReference type="Pfam" id="PF16123">
    <property type="entry name" value="HAGH_C"/>
    <property type="match status" value="1"/>
</dbReference>
<dbReference type="SMART" id="SM00849">
    <property type="entry name" value="Lactamase_B"/>
    <property type="match status" value="1"/>
</dbReference>
<dbReference type="SUPFAM" id="SSF56281">
    <property type="entry name" value="Metallo-hydrolase/oxidoreductase"/>
    <property type="match status" value="1"/>
</dbReference>
<dbReference type="InterPro" id="IPR035680">
    <property type="entry name" value="Clx_II_MBL"/>
</dbReference>
<comment type="subunit">
    <text evidence="7">Monomer.</text>
</comment>
<dbReference type="PANTHER" id="PTHR43705:SF1">
    <property type="entry name" value="HYDROXYACYLGLUTATHIONE HYDROLASE GLOB"/>
    <property type="match status" value="1"/>
</dbReference>
<dbReference type="EC" id="3.1.2.6" evidence="7"/>
<dbReference type="PANTHER" id="PTHR43705">
    <property type="entry name" value="HYDROXYACYLGLUTATHIONE HYDROLASE"/>
    <property type="match status" value="1"/>
</dbReference>
<organism evidence="9 10">
    <name type="scientific">Thiohalobacter thiocyanaticus</name>
    <dbReference type="NCBI Taxonomy" id="585455"/>
    <lineage>
        <taxon>Bacteria</taxon>
        <taxon>Pseudomonadati</taxon>
        <taxon>Pseudomonadota</taxon>
        <taxon>Gammaproteobacteria</taxon>
        <taxon>Thiohalobacterales</taxon>
        <taxon>Thiohalobacteraceae</taxon>
        <taxon>Thiohalobacter</taxon>
    </lineage>
</organism>
<dbReference type="GO" id="GO:0019243">
    <property type="term" value="P:methylglyoxal catabolic process to D-lactate via S-lactoyl-glutathione"/>
    <property type="evidence" value="ECO:0007669"/>
    <property type="project" value="UniProtKB-UniRule"/>
</dbReference>
<reference evidence="9 10" key="1">
    <citation type="submission" date="2017-05" db="EMBL/GenBank/DDBJ databases">
        <title>Thiocyanate degradation by Thiohalobacter thiocyanaticus FOKN1.</title>
        <authorList>
            <person name="Oshiki M."/>
            <person name="Fukushima T."/>
            <person name="Kawano S."/>
            <person name="Nakagawa J."/>
        </authorList>
    </citation>
    <scope>NUCLEOTIDE SEQUENCE [LARGE SCALE GENOMIC DNA]</scope>
    <source>
        <strain evidence="9 10">FOKN1</strain>
    </source>
</reference>
<keyword evidence="6 7" id="KW-0862">Zinc</keyword>
<dbReference type="InterPro" id="IPR001279">
    <property type="entry name" value="Metallo-B-lactamas"/>
</dbReference>
<comment type="similarity">
    <text evidence="3 7">Belongs to the metallo-beta-lactamase superfamily. Glyoxalase II family.</text>
</comment>
<feature type="binding site" evidence="7">
    <location>
        <position position="139"/>
    </location>
    <ligand>
        <name>Zn(2+)</name>
        <dbReference type="ChEBI" id="CHEBI:29105"/>
        <label>1</label>
    </ligand>
</feature>
<accession>A0A1Z4VNP4</accession>
<gene>
    <name evidence="7" type="primary">gloB</name>
    <name evidence="9" type="ORF">FOKN1_0854</name>
</gene>
<keyword evidence="4 7" id="KW-0479">Metal-binding</keyword>
<feature type="binding site" evidence="7">
    <location>
        <position position="177"/>
    </location>
    <ligand>
        <name>Zn(2+)</name>
        <dbReference type="ChEBI" id="CHEBI:29105"/>
        <label>2</label>
    </ligand>
</feature>
<dbReference type="Pfam" id="PF00753">
    <property type="entry name" value="Lactamase_B"/>
    <property type="match status" value="1"/>
</dbReference>
<evidence type="ECO:0000256" key="4">
    <source>
        <dbReference type="ARBA" id="ARBA00022723"/>
    </source>
</evidence>
<dbReference type="EMBL" id="AP018052">
    <property type="protein sequence ID" value="BAZ93256.1"/>
    <property type="molecule type" value="Genomic_DNA"/>
</dbReference>
<comment type="function">
    <text evidence="7">Thiolesterase that catalyzes the hydrolysis of S-D-lactoyl-glutathione to form glutathione and D-lactic acid.</text>
</comment>
<keyword evidence="5 7" id="KW-0378">Hydrolase</keyword>
<evidence type="ECO:0000256" key="7">
    <source>
        <dbReference type="HAMAP-Rule" id="MF_01374"/>
    </source>
</evidence>
<dbReference type="InterPro" id="IPR050110">
    <property type="entry name" value="Glyoxalase_II_hydrolase"/>
</dbReference>
<protein>
    <recommendedName>
        <fullName evidence="7">Hydroxyacylglutathione hydrolase</fullName>
        <ecNumber evidence="7">3.1.2.6</ecNumber>
    </recommendedName>
    <alternativeName>
        <fullName evidence="7">Glyoxalase II</fullName>
        <shortName evidence="7">Glx II</shortName>
    </alternativeName>
</protein>
<feature type="binding site" evidence="7">
    <location>
        <position position="63"/>
    </location>
    <ligand>
        <name>Zn(2+)</name>
        <dbReference type="ChEBI" id="CHEBI:29105"/>
        <label>1</label>
    </ligand>
</feature>
<evidence type="ECO:0000256" key="5">
    <source>
        <dbReference type="ARBA" id="ARBA00022801"/>
    </source>
</evidence>
<evidence type="ECO:0000256" key="3">
    <source>
        <dbReference type="ARBA" id="ARBA00006759"/>
    </source>
</evidence>
<evidence type="ECO:0000256" key="1">
    <source>
        <dbReference type="ARBA" id="ARBA00001623"/>
    </source>
</evidence>
<dbReference type="NCBIfam" id="TIGR03413">
    <property type="entry name" value="GSH_gloB"/>
    <property type="match status" value="1"/>
</dbReference>